<dbReference type="Pfam" id="PF22422">
    <property type="entry name" value="MGH1-like_GH"/>
    <property type="match status" value="1"/>
</dbReference>
<feature type="signal peptide" evidence="1">
    <location>
        <begin position="1"/>
        <end position="24"/>
    </location>
</feature>
<feature type="domain" description="Glycoside hydrolase family 65 C-terminal" evidence="2">
    <location>
        <begin position="451"/>
        <end position="507"/>
    </location>
</feature>
<sequence>MIKKMGKYFLMTCACFFLCKASFAQKNAGFYVLHPSIMQSDIAYYNALDKPEDVVNFVPDAEAYTWMSDNIPLFECPDSTLENTYYFRWWSFRKHLVKTPVGFVFTEFITPVKFAGPYNTISSALGHQVYEGRWLRNSEFINQYISYWLFHDKYLKKQHFHSFSTWIDDAVYNLYLVNKDKSFLEKTVPALDSDYHRWEGERQLKNKMFWQYDVKDAMEESISGGRHVKNIRPTINSYMYGNANALAKMGAILNDVSLEKKYQTKAATLKALVQENLWDDSASFFEVKRPDGKFADAREELGFIPWYFNLPDDQTRYARTWNQLIDTTGFDAPWGITTAERRNPLFRTHGSGHGCEWDGAVWPYATTQTLKGLANLLDNYTHKGKMNAAVFYYNLHKYAWAQQKNGRPFIGEYQDEKTGAWLRNESRSRFYNHSGFADLIISDLIGLRPRADNILEIQPLIPAGKWGWFCLDGVKYHNVLLTILWDKNGKKYKKGKGFRIFENGKEIFHAKKLKKVEVNLR</sequence>
<evidence type="ECO:0000256" key="1">
    <source>
        <dbReference type="SAM" id="SignalP"/>
    </source>
</evidence>
<evidence type="ECO:0000259" key="3">
    <source>
        <dbReference type="Pfam" id="PF22422"/>
    </source>
</evidence>
<dbReference type="Proteomes" id="UP000266118">
    <property type="component" value="Chromosome"/>
</dbReference>
<dbReference type="KEGG" id="ark:D6B99_08680"/>
<evidence type="ECO:0000313" key="4">
    <source>
        <dbReference type="EMBL" id="AYD47669.1"/>
    </source>
</evidence>
<dbReference type="GO" id="GO:0016787">
    <property type="term" value="F:hydrolase activity"/>
    <property type="evidence" value="ECO:0007669"/>
    <property type="project" value="UniProtKB-KW"/>
</dbReference>
<dbReference type="InterPro" id="IPR008928">
    <property type="entry name" value="6-hairpin_glycosidase_sf"/>
</dbReference>
<protein>
    <submittedName>
        <fullName evidence="4">Glycoside hydrolase</fullName>
    </submittedName>
</protein>
<organism evidence="4 5">
    <name type="scientific">Arachidicoccus soli</name>
    <dbReference type="NCBI Taxonomy" id="2341117"/>
    <lineage>
        <taxon>Bacteria</taxon>
        <taxon>Pseudomonadati</taxon>
        <taxon>Bacteroidota</taxon>
        <taxon>Chitinophagia</taxon>
        <taxon>Chitinophagales</taxon>
        <taxon>Chitinophagaceae</taxon>
        <taxon>Arachidicoccus</taxon>
    </lineage>
</organism>
<evidence type="ECO:0000259" key="2">
    <source>
        <dbReference type="Pfam" id="PF03633"/>
    </source>
</evidence>
<accession>A0A386HPU2</accession>
<dbReference type="InterPro" id="IPR005194">
    <property type="entry name" value="Glyco_hydro_65_C"/>
</dbReference>
<dbReference type="GO" id="GO:0005975">
    <property type="term" value="P:carbohydrate metabolic process"/>
    <property type="evidence" value="ECO:0007669"/>
    <property type="project" value="InterPro"/>
</dbReference>
<dbReference type="EMBL" id="CP032489">
    <property type="protein sequence ID" value="AYD47669.1"/>
    <property type="molecule type" value="Genomic_DNA"/>
</dbReference>
<dbReference type="Gene3D" id="1.50.10.10">
    <property type="match status" value="1"/>
</dbReference>
<dbReference type="InterPro" id="IPR012341">
    <property type="entry name" value="6hp_glycosidase-like_sf"/>
</dbReference>
<dbReference type="AlphaFoldDB" id="A0A386HPU2"/>
<dbReference type="OrthoDB" id="231241at2"/>
<gene>
    <name evidence="4" type="ORF">D6B99_08680</name>
</gene>
<dbReference type="RefSeq" id="WP_119987067.1">
    <property type="nucleotide sequence ID" value="NZ_CP032489.1"/>
</dbReference>
<dbReference type="SUPFAM" id="SSF48208">
    <property type="entry name" value="Six-hairpin glycosidases"/>
    <property type="match status" value="1"/>
</dbReference>
<feature type="domain" description="Mannosylglycerate hydrolase MGH1-like glycoside hydrolase" evidence="3">
    <location>
        <begin position="118"/>
        <end position="434"/>
    </location>
</feature>
<evidence type="ECO:0000313" key="5">
    <source>
        <dbReference type="Proteomes" id="UP000266118"/>
    </source>
</evidence>
<keyword evidence="1" id="KW-0732">Signal</keyword>
<name>A0A386HPU2_9BACT</name>
<feature type="chain" id="PRO_5017472595" evidence="1">
    <location>
        <begin position="25"/>
        <end position="521"/>
    </location>
</feature>
<keyword evidence="4" id="KW-0378">Hydrolase</keyword>
<dbReference type="Pfam" id="PF03633">
    <property type="entry name" value="Glyco_hydro_65C"/>
    <property type="match status" value="1"/>
</dbReference>
<dbReference type="InterPro" id="IPR054491">
    <property type="entry name" value="MGH1-like_GH"/>
</dbReference>
<proteinExistence type="predicted"/>
<reference evidence="4 5" key="1">
    <citation type="submission" date="2018-09" db="EMBL/GenBank/DDBJ databases">
        <title>Arachidicoccus sp. nov., a bacterium isolated from soil.</title>
        <authorList>
            <person name="Weon H.-Y."/>
            <person name="Kwon S.-W."/>
            <person name="Lee S.A."/>
        </authorList>
    </citation>
    <scope>NUCLEOTIDE SEQUENCE [LARGE SCALE GENOMIC DNA]</scope>
    <source>
        <strain evidence="4 5">KIS59-12</strain>
    </source>
</reference>
<keyword evidence="5" id="KW-1185">Reference proteome</keyword>